<evidence type="ECO:0000313" key="3">
    <source>
        <dbReference type="EMBL" id="MDY7227358.1"/>
    </source>
</evidence>
<dbReference type="Proteomes" id="UP001291309">
    <property type="component" value="Unassembled WGS sequence"/>
</dbReference>
<organism evidence="3 4">
    <name type="scientific">Hyalangium rubrum</name>
    <dbReference type="NCBI Taxonomy" id="3103134"/>
    <lineage>
        <taxon>Bacteria</taxon>
        <taxon>Pseudomonadati</taxon>
        <taxon>Myxococcota</taxon>
        <taxon>Myxococcia</taxon>
        <taxon>Myxococcales</taxon>
        <taxon>Cystobacterineae</taxon>
        <taxon>Archangiaceae</taxon>
        <taxon>Hyalangium</taxon>
    </lineage>
</organism>
<sequence length="260" mass="26928">MIPFTVVSQAMGLSSASGTRAGLSLLAVALASHQGYVSLPDSLGWMAHPGAMAAFAVVLVFEMITDRDEDMHMLLGLAQYGLSAGGGALSVMASMNVATQGIPEWAVGAGGAGLAIGTLALRRRMHVEFSGLESELFHPLRWLTRLQEGGALGLCVAVFFAPAVALGVVVVLTVAGVVATVMAHRMEAKLFRRPCPACGTPIRVEASRCVQCRHDVPVVKQLDLALGDKARAAVRGALDSVVATAGKLGRSSESSSHKVG</sequence>
<dbReference type="EMBL" id="JAXIVS010000004">
    <property type="protein sequence ID" value="MDY7227358.1"/>
    <property type="molecule type" value="Genomic_DNA"/>
</dbReference>
<keyword evidence="4" id="KW-1185">Reference proteome</keyword>
<keyword evidence="1" id="KW-0812">Transmembrane</keyword>
<evidence type="ECO:0000313" key="4">
    <source>
        <dbReference type="Proteomes" id="UP001291309"/>
    </source>
</evidence>
<dbReference type="Pfam" id="PF13548">
    <property type="entry name" value="DUF4126"/>
    <property type="match status" value="1"/>
</dbReference>
<gene>
    <name evidence="3" type="ORF">SYV04_13180</name>
</gene>
<proteinExistence type="predicted"/>
<feature type="transmembrane region" description="Helical" evidence="1">
    <location>
        <begin position="42"/>
        <end position="61"/>
    </location>
</feature>
<accession>A0ABU5H1M8</accession>
<feature type="transmembrane region" description="Helical" evidence="1">
    <location>
        <begin position="166"/>
        <end position="183"/>
    </location>
</feature>
<evidence type="ECO:0000259" key="2">
    <source>
        <dbReference type="Pfam" id="PF13548"/>
    </source>
</evidence>
<comment type="caution">
    <text evidence="3">The sequence shown here is derived from an EMBL/GenBank/DDBJ whole genome shotgun (WGS) entry which is preliminary data.</text>
</comment>
<dbReference type="InterPro" id="IPR025196">
    <property type="entry name" value="DUF4126"/>
</dbReference>
<protein>
    <submittedName>
        <fullName evidence="3">DUF4126 family protein</fullName>
    </submittedName>
</protein>
<dbReference type="RefSeq" id="WP_321546085.1">
    <property type="nucleotide sequence ID" value="NZ_JAXIVS010000004.1"/>
</dbReference>
<feature type="transmembrane region" description="Helical" evidence="1">
    <location>
        <begin position="105"/>
        <end position="121"/>
    </location>
</feature>
<keyword evidence="1" id="KW-1133">Transmembrane helix</keyword>
<feature type="transmembrane region" description="Helical" evidence="1">
    <location>
        <begin position="73"/>
        <end position="93"/>
    </location>
</feature>
<reference evidence="3 4" key="1">
    <citation type="submission" date="2023-12" db="EMBL/GenBank/DDBJ databases">
        <title>the genome sequence of Hyalangium sp. s54d21.</title>
        <authorList>
            <person name="Zhang X."/>
        </authorList>
    </citation>
    <scope>NUCLEOTIDE SEQUENCE [LARGE SCALE GENOMIC DNA]</scope>
    <source>
        <strain evidence="4">s54d21</strain>
    </source>
</reference>
<evidence type="ECO:0000256" key="1">
    <source>
        <dbReference type="SAM" id="Phobius"/>
    </source>
</evidence>
<feature type="domain" description="DUF4126" evidence="2">
    <location>
        <begin position="9"/>
        <end position="178"/>
    </location>
</feature>
<name>A0ABU5H1M8_9BACT</name>
<keyword evidence="1" id="KW-0472">Membrane</keyword>